<dbReference type="InterPro" id="IPR013762">
    <property type="entry name" value="Integrase-like_cat_sf"/>
</dbReference>
<accession>A0A6V8KXW8</accession>
<dbReference type="GO" id="GO:0006310">
    <property type="term" value="P:DNA recombination"/>
    <property type="evidence" value="ECO:0007669"/>
    <property type="project" value="UniProtKB-KW"/>
</dbReference>
<protein>
    <recommendedName>
        <fullName evidence="4">Tyr recombinase domain-containing protein</fullName>
    </recommendedName>
</protein>
<dbReference type="SUPFAM" id="SSF56349">
    <property type="entry name" value="DNA breaking-rejoining enzymes"/>
    <property type="match status" value="1"/>
</dbReference>
<reference evidence="2 3" key="1">
    <citation type="submission" date="2020-03" db="EMBL/GenBank/DDBJ databases">
        <title>Whole genome shotgun sequence of Phytohabitans rumicis NBRC 108638.</title>
        <authorList>
            <person name="Komaki H."/>
            <person name="Tamura T."/>
        </authorList>
    </citation>
    <scope>NUCLEOTIDE SEQUENCE [LARGE SCALE GENOMIC DNA]</scope>
    <source>
        <strain evidence="2 3">NBRC 108638</strain>
    </source>
</reference>
<name>A0A6V8KXW8_9ACTN</name>
<evidence type="ECO:0000313" key="2">
    <source>
        <dbReference type="EMBL" id="GFJ89943.1"/>
    </source>
</evidence>
<dbReference type="InterPro" id="IPR011010">
    <property type="entry name" value="DNA_brk_join_enz"/>
</dbReference>
<keyword evidence="1" id="KW-0233">DNA recombination</keyword>
<gene>
    <name evidence="2" type="ORF">Prum_035850</name>
</gene>
<evidence type="ECO:0000313" key="3">
    <source>
        <dbReference type="Proteomes" id="UP000482960"/>
    </source>
</evidence>
<dbReference type="GO" id="GO:0015074">
    <property type="term" value="P:DNA integration"/>
    <property type="evidence" value="ECO:0007669"/>
    <property type="project" value="InterPro"/>
</dbReference>
<keyword evidence="3" id="KW-1185">Reference proteome</keyword>
<dbReference type="GO" id="GO:0003677">
    <property type="term" value="F:DNA binding"/>
    <property type="evidence" value="ECO:0007669"/>
    <property type="project" value="InterPro"/>
</dbReference>
<evidence type="ECO:0008006" key="4">
    <source>
        <dbReference type="Google" id="ProtNLM"/>
    </source>
</evidence>
<dbReference type="Gene3D" id="1.10.443.10">
    <property type="entry name" value="Intergrase catalytic core"/>
    <property type="match status" value="1"/>
</dbReference>
<sequence length="55" mass="6117">MALDAGIDIKVVSEQLGHTTTTLTRDTYTSVVKRLHHEAADAVANKIKQRRRKTA</sequence>
<organism evidence="2 3">
    <name type="scientific">Phytohabitans rumicis</name>
    <dbReference type="NCBI Taxonomy" id="1076125"/>
    <lineage>
        <taxon>Bacteria</taxon>
        <taxon>Bacillati</taxon>
        <taxon>Actinomycetota</taxon>
        <taxon>Actinomycetes</taxon>
        <taxon>Micromonosporales</taxon>
        <taxon>Micromonosporaceae</taxon>
    </lineage>
</organism>
<dbReference type="Proteomes" id="UP000482960">
    <property type="component" value="Unassembled WGS sequence"/>
</dbReference>
<comment type="caution">
    <text evidence="2">The sequence shown here is derived from an EMBL/GenBank/DDBJ whole genome shotgun (WGS) entry which is preliminary data.</text>
</comment>
<dbReference type="EMBL" id="BLPG01000001">
    <property type="protein sequence ID" value="GFJ89943.1"/>
    <property type="molecule type" value="Genomic_DNA"/>
</dbReference>
<proteinExistence type="predicted"/>
<dbReference type="AlphaFoldDB" id="A0A6V8KXW8"/>
<reference evidence="2 3" key="2">
    <citation type="submission" date="2020-03" db="EMBL/GenBank/DDBJ databases">
        <authorList>
            <person name="Ichikawa N."/>
            <person name="Kimura A."/>
            <person name="Kitahashi Y."/>
            <person name="Uohara A."/>
        </authorList>
    </citation>
    <scope>NUCLEOTIDE SEQUENCE [LARGE SCALE GENOMIC DNA]</scope>
    <source>
        <strain evidence="2 3">NBRC 108638</strain>
    </source>
</reference>
<evidence type="ECO:0000256" key="1">
    <source>
        <dbReference type="ARBA" id="ARBA00023172"/>
    </source>
</evidence>